<dbReference type="GO" id="GO:0005829">
    <property type="term" value="C:cytosol"/>
    <property type="evidence" value="ECO:0007669"/>
    <property type="project" value="TreeGrafter"/>
</dbReference>
<dbReference type="Proteomes" id="UP000095517">
    <property type="component" value="Unassembled WGS sequence"/>
</dbReference>
<organism evidence="2 3">
    <name type="scientific">Bacteroides finegoldii</name>
    <dbReference type="NCBI Taxonomy" id="338188"/>
    <lineage>
        <taxon>Bacteria</taxon>
        <taxon>Pseudomonadati</taxon>
        <taxon>Bacteroidota</taxon>
        <taxon>Bacteroidia</taxon>
        <taxon>Bacteroidales</taxon>
        <taxon>Bacteroidaceae</taxon>
        <taxon>Bacteroides</taxon>
    </lineage>
</organism>
<dbReference type="STRING" id="338188.ERS852397_01620"/>
<dbReference type="InterPro" id="IPR017508">
    <property type="entry name" value="HipA_N1"/>
</dbReference>
<reference evidence="2 3" key="1">
    <citation type="submission" date="2015-09" db="EMBL/GenBank/DDBJ databases">
        <authorList>
            <consortium name="Pathogen Informatics"/>
        </authorList>
    </citation>
    <scope>NUCLEOTIDE SEQUENCE [LARGE SCALE GENOMIC DNA]</scope>
    <source>
        <strain evidence="2 3">2789STDY5608840</strain>
    </source>
</reference>
<proteinExistence type="predicted"/>
<dbReference type="Pfam" id="PF13657">
    <property type="entry name" value="Couple_hipA"/>
    <property type="match status" value="1"/>
</dbReference>
<accession>A0A174DHF7</accession>
<dbReference type="PANTHER" id="PTHR37419">
    <property type="entry name" value="SERINE/THREONINE-PROTEIN KINASE TOXIN HIPA"/>
    <property type="match status" value="1"/>
</dbReference>
<dbReference type="RefSeq" id="WP_055278864.1">
    <property type="nucleotide sequence ID" value="NZ_CABIXA010000007.1"/>
</dbReference>
<evidence type="ECO:0000313" key="3">
    <source>
        <dbReference type="Proteomes" id="UP000095517"/>
    </source>
</evidence>
<dbReference type="PANTHER" id="PTHR37419:SF6">
    <property type="entry name" value="KINASE HI_0665-RELATED"/>
    <property type="match status" value="1"/>
</dbReference>
<sequence length="112" mass="12760">MRQAQIFYKDQLAGILTENDAGYEFRYLPEYLSLEKAKAVSMTLPLQEEAYTSPVLFPYFDGLIPEGWLLDVALRNTDISILDRMSLLLTCCKDCIGAVSVIPLEEKEENYV</sequence>
<feature type="domain" description="HipA N-terminal subdomain 1" evidence="1">
    <location>
        <begin position="5"/>
        <end position="101"/>
    </location>
</feature>
<dbReference type="EMBL" id="CYZH01000007">
    <property type="protein sequence ID" value="CUO23628.1"/>
    <property type="molecule type" value="Genomic_DNA"/>
</dbReference>
<name>A0A174DHF7_9BACE</name>
<evidence type="ECO:0000259" key="1">
    <source>
        <dbReference type="Pfam" id="PF13657"/>
    </source>
</evidence>
<dbReference type="InterPro" id="IPR052028">
    <property type="entry name" value="HipA_Ser/Thr_kinase"/>
</dbReference>
<protein>
    <submittedName>
        <fullName evidence="2">HipA N-terminal domain protein</fullName>
        <ecNumber evidence="2">2.7.11.1</ecNumber>
    </submittedName>
</protein>
<dbReference type="AlphaFoldDB" id="A0A174DHF7"/>
<evidence type="ECO:0000313" key="2">
    <source>
        <dbReference type="EMBL" id="CUO23628.1"/>
    </source>
</evidence>
<dbReference type="GO" id="GO:0004674">
    <property type="term" value="F:protein serine/threonine kinase activity"/>
    <property type="evidence" value="ECO:0007669"/>
    <property type="project" value="UniProtKB-EC"/>
</dbReference>
<dbReference type="NCBIfam" id="TIGR03071">
    <property type="entry name" value="couple_hipA"/>
    <property type="match status" value="1"/>
</dbReference>
<dbReference type="EC" id="2.7.11.1" evidence="2"/>
<gene>
    <name evidence="2" type="primary">hipA_2</name>
    <name evidence="2" type="ORF">ERS852397_01620</name>
</gene>
<keyword evidence="2" id="KW-0808">Transferase</keyword>